<dbReference type="AlphaFoldDB" id="A0A3N4MHU4"/>
<dbReference type="Pfam" id="PF14081">
    <property type="entry name" value="DUF4262"/>
    <property type="match status" value="1"/>
</dbReference>
<dbReference type="Proteomes" id="UP000279089">
    <property type="component" value="Unassembled WGS sequence"/>
</dbReference>
<comment type="caution">
    <text evidence="2">The sequence shown here is derived from an EMBL/GenBank/DDBJ whole genome shotgun (WGS) entry which is preliminary data.</text>
</comment>
<sequence length="269" mass="30965">MTTSLQPRNSSQTIKMSDLQDPSGQDARQTILDNISKFGCHLVQINTDALPGFVYSIGLYKEFGHPELICFGLKPAVMGSILNHACDLIKKGETLTANRTYTGFLEGFEIRFLEVDKEYYQDYVGYAGWFYDMTFDFPLLQLVWPDKQHHFPWDPEFNPAWKFKQPLLDRSTDFKFYEERNTAVFVTKQALKGDPVLSVYHDEDGAWHFHTTPEPDGKDIILVSFEEVTRLDPSINELFSLPFGGQAWRASTADDWEYAEEEEEDDGEV</sequence>
<name>A0A3N4MHU4_9BACT</name>
<protein>
    <submittedName>
        <fullName evidence="2">DUF4262 domain-containing protein</fullName>
    </submittedName>
</protein>
<evidence type="ECO:0000313" key="2">
    <source>
        <dbReference type="EMBL" id="RPD41616.1"/>
    </source>
</evidence>
<organism evidence="2 3">
    <name type="scientific">Chitinophaga barathri</name>
    <dbReference type="NCBI Taxonomy" id="1647451"/>
    <lineage>
        <taxon>Bacteria</taxon>
        <taxon>Pseudomonadati</taxon>
        <taxon>Bacteroidota</taxon>
        <taxon>Chitinophagia</taxon>
        <taxon>Chitinophagales</taxon>
        <taxon>Chitinophagaceae</taxon>
        <taxon>Chitinophaga</taxon>
    </lineage>
</organism>
<evidence type="ECO:0000256" key="1">
    <source>
        <dbReference type="SAM" id="MobiDB-lite"/>
    </source>
</evidence>
<dbReference type="InterPro" id="IPR025358">
    <property type="entry name" value="DUF4262"/>
</dbReference>
<dbReference type="OrthoDB" id="9793188at2"/>
<proteinExistence type="predicted"/>
<keyword evidence="3" id="KW-1185">Reference proteome</keyword>
<reference evidence="3" key="1">
    <citation type="submission" date="2018-11" db="EMBL/GenBank/DDBJ databases">
        <title>Chitinophaga lutea sp.nov., isolate from arsenic contaminated soil.</title>
        <authorList>
            <person name="Zong Y."/>
        </authorList>
    </citation>
    <scope>NUCLEOTIDE SEQUENCE [LARGE SCALE GENOMIC DNA]</scope>
    <source>
        <strain evidence="3">YLT18</strain>
    </source>
</reference>
<evidence type="ECO:0000313" key="3">
    <source>
        <dbReference type="Proteomes" id="UP000279089"/>
    </source>
</evidence>
<dbReference type="EMBL" id="RMBX01000004">
    <property type="protein sequence ID" value="RPD41616.1"/>
    <property type="molecule type" value="Genomic_DNA"/>
</dbReference>
<gene>
    <name evidence="2" type="ORF">EG028_09930</name>
</gene>
<accession>A0A3N4MHU4</accession>
<feature type="region of interest" description="Disordered" evidence="1">
    <location>
        <begin position="1"/>
        <end position="25"/>
    </location>
</feature>